<evidence type="ECO:0000256" key="2">
    <source>
        <dbReference type="ARBA" id="ARBA00022741"/>
    </source>
</evidence>
<accession>A0A2W5MWH5</accession>
<evidence type="ECO:0000313" key="6">
    <source>
        <dbReference type="Proteomes" id="UP000249417"/>
    </source>
</evidence>
<dbReference type="CDD" id="cd03255">
    <property type="entry name" value="ABC_MJ0796_LolCDE_FtsE"/>
    <property type="match status" value="1"/>
</dbReference>
<dbReference type="GO" id="GO:0022857">
    <property type="term" value="F:transmembrane transporter activity"/>
    <property type="evidence" value="ECO:0007669"/>
    <property type="project" value="TreeGrafter"/>
</dbReference>
<dbReference type="GO" id="GO:0005524">
    <property type="term" value="F:ATP binding"/>
    <property type="evidence" value="ECO:0007669"/>
    <property type="project" value="UniProtKB-KW"/>
</dbReference>
<evidence type="ECO:0000313" key="5">
    <source>
        <dbReference type="EMBL" id="PZQ45562.1"/>
    </source>
</evidence>
<dbReference type="SMART" id="SM00382">
    <property type="entry name" value="AAA"/>
    <property type="match status" value="1"/>
</dbReference>
<keyword evidence="2" id="KW-0547">Nucleotide-binding</keyword>
<dbReference type="Pfam" id="PF00005">
    <property type="entry name" value="ABC_tran"/>
    <property type="match status" value="1"/>
</dbReference>
<keyword evidence="1" id="KW-0813">Transport</keyword>
<dbReference type="InterPro" id="IPR003439">
    <property type="entry name" value="ABC_transporter-like_ATP-bd"/>
</dbReference>
<dbReference type="PANTHER" id="PTHR24220:SF659">
    <property type="entry name" value="TRANSPORTER, PUTATIVE-RELATED"/>
    <property type="match status" value="1"/>
</dbReference>
<dbReference type="PANTHER" id="PTHR24220">
    <property type="entry name" value="IMPORT ATP-BINDING PROTEIN"/>
    <property type="match status" value="1"/>
</dbReference>
<name>A0A2W5MWH5_9BACT</name>
<dbReference type="EMBL" id="QFQB01000045">
    <property type="protein sequence ID" value="PZQ45562.1"/>
    <property type="molecule type" value="Genomic_DNA"/>
</dbReference>
<dbReference type="AlphaFoldDB" id="A0A2W5MWH5"/>
<proteinExistence type="predicted"/>
<protein>
    <submittedName>
        <fullName evidence="5">ABC transporter ATP-binding protein</fullName>
    </submittedName>
</protein>
<dbReference type="GO" id="GO:0005886">
    <property type="term" value="C:plasma membrane"/>
    <property type="evidence" value="ECO:0007669"/>
    <property type="project" value="TreeGrafter"/>
</dbReference>
<organism evidence="5 6">
    <name type="scientific">Micavibrio aeruginosavorus</name>
    <dbReference type="NCBI Taxonomy" id="349221"/>
    <lineage>
        <taxon>Bacteria</taxon>
        <taxon>Pseudomonadati</taxon>
        <taxon>Bdellovibrionota</taxon>
        <taxon>Bdellovibrionia</taxon>
        <taxon>Bdellovibrionales</taxon>
        <taxon>Pseudobdellovibrionaceae</taxon>
        <taxon>Micavibrio</taxon>
    </lineage>
</organism>
<dbReference type="PROSITE" id="PS50893">
    <property type="entry name" value="ABC_TRANSPORTER_2"/>
    <property type="match status" value="1"/>
</dbReference>
<reference evidence="5 6" key="1">
    <citation type="submission" date="2017-08" db="EMBL/GenBank/DDBJ databases">
        <title>Infants hospitalized years apart are colonized by the same room-sourced microbial strains.</title>
        <authorList>
            <person name="Brooks B."/>
            <person name="Olm M.R."/>
            <person name="Firek B.A."/>
            <person name="Baker R."/>
            <person name="Thomas B.C."/>
            <person name="Morowitz M.J."/>
            <person name="Banfield J.F."/>
        </authorList>
    </citation>
    <scope>NUCLEOTIDE SEQUENCE [LARGE SCALE GENOMIC DNA]</scope>
    <source>
        <strain evidence="5">S2_005_002_R2_29</strain>
    </source>
</reference>
<comment type="caution">
    <text evidence="5">The sequence shown here is derived from an EMBL/GenBank/DDBJ whole genome shotgun (WGS) entry which is preliminary data.</text>
</comment>
<dbReference type="InterPro" id="IPR003593">
    <property type="entry name" value="AAA+_ATPase"/>
</dbReference>
<evidence type="ECO:0000256" key="3">
    <source>
        <dbReference type="ARBA" id="ARBA00022840"/>
    </source>
</evidence>
<dbReference type="InterPro" id="IPR015854">
    <property type="entry name" value="ABC_transpr_LolD-like"/>
</dbReference>
<dbReference type="InterPro" id="IPR017871">
    <property type="entry name" value="ABC_transporter-like_CS"/>
</dbReference>
<sequence>MMILETRSIAVNRGPSIRLSYPDLTLRPKEMCLLKGASGCGKTTLLSVIAGLLTADEGSVCFNGVDLGELKPRALDKLRGEKMGFVFQSLHLLPSLTLRQNIMLAADLSGSKAKAERAGEILSQLGLSARRDAFPKELSQGEQQRAAIARAVLNSPSLIIADEPTSALDTDNAMKVIELLQWQANQTGAALIVATHDDRITGAFQKIIPLDTVKQEAKAT</sequence>
<evidence type="ECO:0000259" key="4">
    <source>
        <dbReference type="PROSITE" id="PS50893"/>
    </source>
</evidence>
<feature type="domain" description="ABC transporter" evidence="4">
    <location>
        <begin position="4"/>
        <end position="220"/>
    </location>
</feature>
<dbReference type="InterPro" id="IPR017911">
    <property type="entry name" value="MacB-like_ATP-bd"/>
</dbReference>
<evidence type="ECO:0000256" key="1">
    <source>
        <dbReference type="ARBA" id="ARBA00022448"/>
    </source>
</evidence>
<dbReference type="Proteomes" id="UP000249417">
    <property type="component" value="Unassembled WGS sequence"/>
</dbReference>
<dbReference type="Gene3D" id="3.40.50.300">
    <property type="entry name" value="P-loop containing nucleotide triphosphate hydrolases"/>
    <property type="match status" value="1"/>
</dbReference>
<gene>
    <name evidence="5" type="ORF">DI551_06995</name>
</gene>
<keyword evidence="3 5" id="KW-0067">ATP-binding</keyword>
<dbReference type="GO" id="GO:0016887">
    <property type="term" value="F:ATP hydrolysis activity"/>
    <property type="evidence" value="ECO:0007669"/>
    <property type="project" value="InterPro"/>
</dbReference>
<dbReference type="SUPFAM" id="SSF52540">
    <property type="entry name" value="P-loop containing nucleoside triphosphate hydrolases"/>
    <property type="match status" value="1"/>
</dbReference>
<dbReference type="PROSITE" id="PS00211">
    <property type="entry name" value="ABC_TRANSPORTER_1"/>
    <property type="match status" value="1"/>
</dbReference>
<dbReference type="InterPro" id="IPR027417">
    <property type="entry name" value="P-loop_NTPase"/>
</dbReference>